<comment type="caution">
    <text evidence="2">The sequence shown here is derived from an EMBL/GenBank/DDBJ whole genome shotgun (WGS) entry which is preliminary data.</text>
</comment>
<dbReference type="Proteomes" id="UP001230188">
    <property type="component" value="Unassembled WGS sequence"/>
</dbReference>
<dbReference type="Gene3D" id="2.60.40.790">
    <property type="match status" value="1"/>
</dbReference>
<organism evidence="2 3">
    <name type="scientific">Chrysophaeum taylorii</name>
    <dbReference type="NCBI Taxonomy" id="2483200"/>
    <lineage>
        <taxon>Eukaryota</taxon>
        <taxon>Sar</taxon>
        <taxon>Stramenopiles</taxon>
        <taxon>Ochrophyta</taxon>
        <taxon>Pelagophyceae</taxon>
        <taxon>Pelagomonadales</taxon>
        <taxon>Pelagomonadaceae</taxon>
        <taxon>Chrysophaeum</taxon>
    </lineage>
</organism>
<gene>
    <name evidence="2" type="ORF">CTAYLR_006266</name>
</gene>
<accession>A0AAD7UJS0</accession>
<dbReference type="PANTHER" id="PTHR12356">
    <property type="entry name" value="NUCLEAR MOVEMENT PROTEIN NUDC"/>
    <property type="match status" value="1"/>
</dbReference>
<dbReference type="InterPro" id="IPR037898">
    <property type="entry name" value="NudC_fam"/>
</dbReference>
<dbReference type="PANTHER" id="PTHR12356:SF18">
    <property type="entry name" value="NUDC DOMAIN-CONTAINING PROTEIN 2"/>
    <property type="match status" value="1"/>
</dbReference>
<name>A0AAD7UJS0_9STRA</name>
<feature type="domain" description="CS" evidence="1">
    <location>
        <begin position="21"/>
        <end position="109"/>
    </location>
</feature>
<proteinExistence type="predicted"/>
<evidence type="ECO:0000259" key="1">
    <source>
        <dbReference type="PROSITE" id="PS51203"/>
    </source>
</evidence>
<dbReference type="InterPro" id="IPR008978">
    <property type="entry name" value="HSP20-like_chaperone"/>
</dbReference>
<sequence>MKAGSLTAKGSEKGRYEFRHKGELVYEWEQTLEEVNLYVRPPEGVTSDMIECRISPSRVTLGLCGNPPFLDEKTFGPVVADESYWTLADGELTIFLQKVRKAETWEAALVGRGTVDPFTKQEIQKEMMLERFQEENPGFDFRGAEFNGAVPDPREFMDGVKYR</sequence>
<dbReference type="GO" id="GO:0006457">
    <property type="term" value="P:protein folding"/>
    <property type="evidence" value="ECO:0007669"/>
    <property type="project" value="TreeGrafter"/>
</dbReference>
<dbReference type="Gene3D" id="1.20.5.740">
    <property type="entry name" value="Single helix bin"/>
    <property type="match status" value="1"/>
</dbReference>
<dbReference type="AlphaFoldDB" id="A0AAD7UJS0"/>
<dbReference type="CDD" id="cd06467">
    <property type="entry name" value="p23_NUDC_like"/>
    <property type="match status" value="1"/>
</dbReference>
<dbReference type="GO" id="GO:0005737">
    <property type="term" value="C:cytoplasm"/>
    <property type="evidence" value="ECO:0007669"/>
    <property type="project" value="TreeGrafter"/>
</dbReference>
<dbReference type="PROSITE" id="PS51203">
    <property type="entry name" value="CS"/>
    <property type="match status" value="1"/>
</dbReference>
<reference evidence="2" key="1">
    <citation type="submission" date="2023-01" db="EMBL/GenBank/DDBJ databases">
        <title>Metagenome sequencing of chrysophaentin producing Chrysophaeum taylorii.</title>
        <authorList>
            <person name="Davison J."/>
            <person name="Bewley C."/>
        </authorList>
    </citation>
    <scope>NUCLEOTIDE SEQUENCE</scope>
    <source>
        <strain evidence="2">NIES-1699</strain>
    </source>
</reference>
<dbReference type="EMBL" id="JAQMWT010000136">
    <property type="protein sequence ID" value="KAJ8609611.1"/>
    <property type="molecule type" value="Genomic_DNA"/>
</dbReference>
<dbReference type="Pfam" id="PF04969">
    <property type="entry name" value="CS"/>
    <property type="match status" value="1"/>
</dbReference>
<dbReference type="SUPFAM" id="SSF49764">
    <property type="entry name" value="HSP20-like chaperones"/>
    <property type="match status" value="1"/>
</dbReference>
<keyword evidence="3" id="KW-1185">Reference proteome</keyword>
<evidence type="ECO:0000313" key="2">
    <source>
        <dbReference type="EMBL" id="KAJ8609611.1"/>
    </source>
</evidence>
<dbReference type="GO" id="GO:0051082">
    <property type="term" value="F:unfolded protein binding"/>
    <property type="evidence" value="ECO:0007669"/>
    <property type="project" value="TreeGrafter"/>
</dbReference>
<evidence type="ECO:0000313" key="3">
    <source>
        <dbReference type="Proteomes" id="UP001230188"/>
    </source>
</evidence>
<protein>
    <recommendedName>
        <fullName evidence="1">CS domain-containing protein</fullName>
    </recommendedName>
</protein>
<dbReference type="InterPro" id="IPR007052">
    <property type="entry name" value="CS_dom"/>
</dbReference>